<feature type="compositionally biased region" description="Pro residues" evidence="1">
    <location>
        <begin position="235"/>
        <end position="247"/>
    </location>
</feature>
<evidence type="ECO:0000313" key="3">
    <source>
        <dbReference type="Proteomes" id="UP000826300"/>
    </source>
</evidence>
<proteinExistence type="predicted"/>
<protein>
    <submittedName>
        <fullName evidence="2">SseB family protein</fullName>
    </submittedName>
</protein>
<keyword evidence="3" id="KW-1185">Reference proteome</keyword>
<accession>A0A8G0ZXI3</accession>
<dbReference type="AlphaFoldDB" id="A0A8G0ZXI3"/>
<dbReference type="Proteomes" id="UP000826300">
    <property type="component" value="Chromosome"/>
</dbReference>
<gene>
    <name evidence="2" type="ORF">JO391_04075</name>
</gene>
<dbReference type="KEGG" id="nsm:JO391_04075"/>
<dbReference type="RefSeq" id="WP_220662918.1">
    <property type="nucleotide sequence ID" value="NZ_CP069370.1"/>
</dbReference>
<sequence length="260" mass="26597">MTELDRALAAMQADPADEALRLRFYARLADTELVLLLEREAEAGAVIPRIFPLEDGPVALAYEGEERLAEMAGAEAAYAALPGRIIAQGLVGQGVGLGLNLGAEAPSLILPPDALGWLVNRLAVAPEAAAERPQAFLPPTLSEAALSELGNRLAPAGAAIGGTLVVRARYASGRTAHLVVLPAAPPEVEAALARAVAEAAAFCAPEGEALDAAFLAPDDPLRAAMAAVAVTFATAPPPKPTPDPAPKGPGMDPSRPPRLV</sequence>
<name>A0A8G0ZXI3_9RHOB</name>
<evidence type="ECO:0000256" key="1">
    <source>
        <dbReference type="SAM" id="MobiDB-lite"/>
    </source>
</evidence>
<reference evidence="2" key="1">
    <citation type="submission" date="2021-02" db="EMBL/GenBank/DDBJ databases">
        <title>Rhodobacter shimadae sp. nov., an aerobic anoxygenic phototrophic bacterium isolated from a hot spring.</title>
        <authorList>
            <person name="Muramatsu S."/>
            <person name="Haruta S."/>
            <person name="Hirose S."/>
            <person name="Hanada S."/>
        </authorList>
    </citation>
    <scope>NUCLEOTIDE SEQUENCE</scope>
    <source>
        <strain evidence="2">N10</strain>
    </source>
</reference>
<organism evidence="2 3">
    <name type="scientific">Neotabrizicola shimadae</name>
    <dbReference type="NCBI Taxonomy" id="2807096"/>
    <lineage>
        <taxon>Bacteria</taxon>
        <taxon>Pseudomonadati</taxon>
        <taxon>Pseudomonadota</taxon>
        <taxon>Alphaproteobacteria</taxon>
        <taxon>Rhodobacterales</taxon>
        <taxon>Paracoccaceae</taxon>
        <taxon>Neotabrizicola</taxon>
    </lineage>
</organism>
<dbReference type="EMBL" id="CP069370">
    <property type="protein sequence ID" value="QYZ70701.1"/>
    <property type="molecule type" value="Genomic_DNA"/>
</dbReference>
<feature type="region of interest" description="Disordered" evidence="1">
    <location>
        <begin position="233"/>
        <end position="260"/>
    </location>
</feature>
<evidence type="ECO:0000313" key="2">
    <source>
        <dbReference type="EMBL" id="QYZ70701.1"/>
    </source>
</evidence>